<evidence type="ECO:0000256" key="8">
    <source>
        <dbReference type="RuleBase" id="RU000394"/>
    </source>
</evidence>
<dbReference type="GO" id="GO:0009507">
    <property type="term" value="C:chloroplast"/>
    <property type="evidence" value="ECO:0007669"/>
    <property type="project" value="UniProtKB-SubCell"/>
</dbReference>
<feature type="domain" description="Kinesin motor" evidence="9">
    <location>
        <begin position="17"/>
        <end position="333"/>
    </location>
</feature>
<dbReference type="InterPro" id="IPR027417">
    <property type="entry name" value="P-loop_NTPase"/>
</dbReference>
<keyword evidence="11" id="KW-1185">Reference proteome</keyword>
<dbReference type="AlphaFoldDB" id="A0A0C3T0I6"/>
<protein>
    <recommendedName>
        <fullName evidence="8">Kinesin-like protein</fullName>
    </recommendedName>
</protein>
<sequence length="359" mass="39693">MASRRKIHNELQEVKGNIRTFCRIRPASSKESCLSVDEDAGKVMLPYNGVDNDFRFDRCFGQTRTQLDIFEEVKDFVQSALDGYNVSLLAYGQTGAGKTFTMLGGREEEAMGIIPRSINQILETVAEMKDNGWEYELAASFLEIYNETIRDLLCDAKTPAAPAPSFFFCCCCCWTPPPPVLLLSFSSCFSFICYSSSVVQGTDMNERSSRSHTVFQLRINAKHEQRGQTLRGSLHLVDLAGSERLAKSNATGDRLKETQSINKSLSALGDVMSAIAKKQAHVPYSRNSKLTFLLQPCLSGDGKALVILAASPVESSAHETLCSLRFGNLIAQCELGKATRHVTGPAMTGKREEEEEREE</sequence>
<dbReference type="Pfam" id="PF00225">
    <property type="entry name" value="Kinesin"/>
    <property type="match status" value="1"/>
</dbReference>
<name>A0A0C3T0I6_GUITC</name>
<dbReference type="OMA" id="IFQERQG"/>
<evidence type="ECO:0000256" key="7">
    <source>
        <dbReference type="PROSITE-ProRule" id="PRU00283"/>
    </source>
</evidence>
<dbReference type="GO" id="GO:0005524">
    <property type="term" value="F:ATP binding"/>
    <property type="evidence" value="ECO:0007669"/>
    <property type="project" value="UniProtKB-UniRule"/>
</dbReference>
<dbReference type="Gene3D" id="3.40.850.10">
    <property type="entry name" value="Kinesin motor domain"/>
    <property type="match status" value="2"/>
</dbReference>
<evidence type="ECO:0000256" key="1">
    <source>
        <dbReference type="ARBA" id="ARBA00004229"/>
    </source>
</evidence>
<comment type="subcellular location">
    <subcellularLocation>
        <location evidence="1">Plastid</location>
        <location evidence="1">Chloroplast</location>
    </subcellularLocation>
</comment>
<evidence type="ECO:0000259" key="9">
    <source>
        <dbReference type="PROSITE" id="PS50067"/>
    </source>
</evidence>
<dbReference type="GO" id="GO:0008017">
    <property type="term" value="F:microtubule binding"/>
    <property type="evidence" value="ECO:0007669"/>
    <property type="project" value="InterPro"/>
</dbReference>
<reference evidence="10" key="3">
    <citation type="submission" date="2015-06" db="UniProtKB">
        <authorList>
            <consortium name="EnsemblProtists"/>
        </authorList>
    </citation>
    <scope>IDENTIFICATION</scope>
</reference>
<evidence type="ECO:0000313" key="11">
    <source>
        <dbReference type="Proteomes" id="UP000011087"/>
    </source>
</evidence>
<dbReference type="PRINTS" id="PR00380">
    <property type="entry name" value="KINESINHEAVY"/>
</dbReference>
<keyword evidence="3 8" id="KW-0493">Microtubule</keyword>
<dbReference type="SMART" id="SM00129">
    <property type="entry name" value="KISc"/>
    <property type="match status" value="1"/>
</dbReference>
<dbReference type="InterPro" id="IPR027640">
    <property type="entry name" value="Kinesin-like_fam"/>
</dbReference>
<dbReference type="GO" id="GO:0003777">
    <property type="term" value="F:microtubule motor activity"/>
    <property type="evidence" value="ECO:0007669"/>
    <property type="project" value="InterPro"/>
</dbReference>
<proteinExistence type="inferred from homology"/>
<dbReference type="PROSITE" id="PS50067">
    <property type="entry name" value="KINESIN_MOTOR_2"/>
    <property type="match status" value="1"/>
</dbReference>
<evidence type="ECO:0000256" key="6">
    <source>
        <dbReference type="ARBA" id="ARBA00023175"/>
    </source>
</evidence>
<reference evidence="11" key="1">
    <citation type="journal article" date="2012" name="Nature">
        <title>Algal genomes reveal evolutionary mosaicism and the fate of nucleomorphs.</title>
        <authorList>
            <consortium name="DOE Joint Genome Institute"/>
            <person name="Curtis B.A."/>
            <person name="Tanifuji G."/>
            <person name="Burki F."/>
            <person name="Gruber A."/>
            <person name="Irimia M."/>
            <person name="Maruyama S."/>
            <person name="Arias M.C."/>
            <person name="Ball S.G."/>
            <person name="Gile G.H."/>
            <person name="Hirakawa Y."/>
            <person name="Hopkins J.F."/>
            <person name="Kuo A."/>
            <person name="Rensing S.A."/>
            <person name="Schmutz J."/>
            <person name="Symeonidi A."/>
            <person name="Elias M."/>
            <person name="Eveleigh R.J."/>
            <person name="Herman E.K."/>
            <person name="Klute M.J."/>
            <person name="Nakayama T."/>
            <person name="Obornik M."/>
            <person name="Reyes-Prieto A."/>
            <person name="Armbrust E.V."/>
            <person name="Aves S.J."/>
            <person name="Beiko R.G."/>
            <person name="Coutinho P."/>
            <person name="Dacks J.B."/>
            <person name="Durnford D.G."/>
            <person name="Fast N.M."/>
            <person name="Green B.R."/>
            <person name="Grisdale C.J."/>
            <person name="Hempel F."/>
            <person name="Henrissat B."/>
            <person name="Hoppner M.P."/>
            <person name="Ishida K."/>
            <person name="Kim E."/>
            <person name="Koreny L."/>
            <person name="Kroth P.G."/>
            <person name="Liu Y."/>
            <person name="Malik S.B."/>
            <person name="Maier U.G."/>
            <person name="McRose D."/>
            <person name="Mock T."/>
            <person name="Neilson J.A."/>
            <person name="Onodera N.T."/>
            <person name="Poole A.M."/>
            <person name="Pritham E.J."/>
            <person name="Richards T.A."/>
            <person name="Rocap G."/>
            <person name="Roy S.W."/>
            <person name="Sarai C."/>
            <person name="Schaack S."/>
            <person name="Shirato S."/>
            <person name="Slamovits C.H."/>
            <person name="Spencer D.F."/>
            <person name="Suzuki S."/>
            <person name="Worden A.Z."/>
            <person name="Zauner S."/>
            <person name="Barry K."/>
            <person name="Bell C."/>
            <person name="Bharti A.K."/>
            <person name="Crow J.A."/>
            <person name="Grimwood J."/>
            <person name="Kramer R."/>
            <person name="Lindquist E."/>
            <person name="Lucas S."/>
            <person name="Salamov A."/>
            <person name="McFadden G.I."/>
            <person name="Lane C.E."/>
            <person name="Keeling P.J."/>
            <person name="Gray M.W."/>
            <person name="Grigoriev I.V."/>
            <person name="Archibald J.M."/>
        </authorList>
    </citation>
    <scope>NUCLEOTIDE SEQUENCE</scope>
    <source>
        <strain evidence="11">CCMP2712</strain>
    </source>
</reference>
<evidence type="ECO:0000256" key="2">
    <source>
        <dbReference type="ARBA" id="ARBA00010899"/>
    </source>
</evidence>
<dbReference type="Pfam" id="PF16796">
    <property type="entry name" value="Microtub_bd"/>
    <property type="match status" value="1"/>
</dbReference>
<keyword evidence="4 7" id="KW-0547">Nucleotide-binding</keyword>
<evidence type="ECO:0000313" key="10">
    <source>
        <dbReference type="EnsemblProtists" id="EKX37424"/>
    </source>
</evidence>
<dbReference type="InterPro" id="IPR036961">
    <property type="entry name" value="Kinesin_motor_dom_sf"/>
</dbReference>
<dbReference type="InterPro" id="IPR001752">
    <property type="entry name" value="Kinesin_motor_dom"/>
</dbReference>
<dbReference type="InterPro" id="IPR031852">
    <property type="entry name" value="Vik1/Cik1_MT-bd"/>
</dbReference>
<comment type="similarity">
    <text evidence="2">Belongs to the TRAFAC class myosin-kinesin ATPase superfamily. Kinesin family. KIN-14 subfamily.</text>
</comment>
<evidence type="ECO:0000256" key="5">
    <source>
        <dbReference type="ARBA" id="ARBA00022840"/>
    </source>
</evidence>
<keyword evidence="5 7" id="KW-0067">ATP-binding</keyword>
<dbReference type="InterPro" id="IPR019821">
    <property type="entry name" value="Kinesin_motor_CS"/>
</dbReference>
<dbReference type="PANTHER" id="PTHR47972">
    <property type="entry name" value="KINESIN-LIKE PROTEIN KLP-3"/>
    <property type="match status" value="1"/>
</dbReference>
<dbReference type="Proteomes" id="UP000011087">
    <property type="component" value="Unassembled WGS sequence"/>
</dbReference>
<dbReference type="EnsemblProtists" id="EKX37424">
    <property type="protein sequence ID" value="EKX37424"/>
    <property type="gene ID" value="GUITHDRAFT_78073"/>
</dbReference>
<accession>A0A0C3T0I6</accession>
<organism evidence="10 11">
    <name type="scientific">Guillardia theta (strain CCMP2712)</name>
    <name type="common">Cryptophyte</name>
    <dbReference type="NCBI Taxonomy" id="905079"/>
    <lineage>
        <taxon>Eukaryota</taxon>
        <taxon>Cryptophyceae</taxon>
        <taxon>Pyrenomonadales</taxon>
        <taxon>Geminigeraceae</taxon>
        <taxon>Guillardia</taxon>
    </lineage>
</organism>
<evidence type="ECO:0000256" key="4">
    <source>
        <dbReference type="ARBA" id="ARBA00022741"/>
    </source>
</evidence>
<keyword evidence="6 7" id="KW-0505">Motor protein</keyword>
<dbReference type="SUPFAM" id="SSF52540">
    <property type="entry name" value="P-loop containing nucleoside triphosphate hydrolases"/>
    <property type="match status" value="1"/>
</dbReference>
<feature type="binding site" evidence="7">
    <location>
        <begin position="92"/>
        <end position="99"/>
    </location>
    <ligand>
        <name>ATP</name>
        <dbReference type="ChEBI" id="CHEBI:30616"/>
    </ligand>
</feature>
<dbReference type="PROSITE" id="PS00411">
    <property type="entry name" value="KINESIN_MOTOR_1"/>
    <property type="match status" value="1"/>
</dbReference>
<dbReference type="PANTHER" id="PTHR47972:SF45">
    <property type="entry name" value="PROTEIN CLARET SEGREGATIONAL"/>
    <property type="match status" value="1"/>
</dbReference>
<dbReference type="GO" id="GO:0005874">
    <property type="term" value="C:microtubule"/>
    <property type="evidence" value="ECO:0007669"/>
    <property type="project" value="UniProtKB-KW"/>
</dbReference>
<evidence type="ECO:0000256" key="3">
    <source>
        <dbReference type="ARBA" id="ARBA00022701"/>
    </source>
</evidence>
<dbReference type="GO" id="GO:0007018">
    <property type="term" value="P:microtubule-based movement"/>
    <property type="evidence" value="ECO:0007669"/>
    <property type="project" value="InterPro"/>
</dbReference>
<reference evidence="11" key="2">
    <citation type="submission" date="2012-11" db="EMBL/GenBank/DDBJ databases">
        <authorList>
            <person name="Kuo A."/>
            <person name="Curtis B.A."/>
            <person name="Tanifuji G."/>
            <person name="Burki F."/>
            <person name="Gruber A."/>
            <person name="Irimia M."/>
            <person name="Maruyama S."/>
            <person name="Arias M.C."/>
            <person name="Ball S.G."/>
            <person name="Gile G.H."/>
            <person name="Hirakawa Y."/>
            <person name="Hopkins J.F."/>
            <person name="Rensing S.A."/>
            <person name="Schmutz J."/>
            <person name="Symeonidi A."/>
            <person name="Elias M."/>
            <person name="Eveleigh R.J."/>
            <person name="Herman E.K."/>
            <person name="Klute M.J."/>
            <person name="Nakayama T."/>
            <person name="Obornik M."/>
            <person name="Reyes-Prieto A."/>
            <person name="Armbrust E.V."/>
            <person name="Aves S.J."/>
            <person name="Beiko R.G."/>
            <person name="Coutinho P."/>
            <person name="Dacks J.B."/>
            <person name="Durnford D.G."/>
            <person name="Fast N.M."/>
            <person name="Green B.R."/>
            <person name="Grisdale C."/>
            <person name="Hempe F."/>
            <person name="Henrissat B."/>
            <person name="Hoppner M.P."/>
            <person name="Ishida K.-I."/>
            <person name="Kim E."/>
            <person name="Koreny L."/>
            <person name="Kroth P.G."/>
            <person name="Liu Y."/>
            <person name="Malik S.-B."/>
            <person name="Maier U.G."/>
            <person name="McRose D."/>
            <person name="Mock T."/>
            <person name="Neilson J.A."/>
            <person name="Onodera N.T."/>
            <person name="Poole A.M."/>
            <person name="Pritham E.J."/>
            <person name="Richards T.A."/>
            <person name="Rocap G."/>
            <person name="Roy S.W."/>
            <person name="Sarai C."/>
            <person name="Schaack S."/>
            <person name="Shirato S."/>
            <person name="Slamovits C.H."/>
            <person name="Spencer D.F."/>
            <person name="Suzuki S."/>
            <person name="Worden A.Z."/>
            <person name="Zauner S."/>
            <person name="Barry K."/>
            <person name="Bell C."/>
            <person name="Bharti A.K."/>
            <person name="Crow J.A."/>
            <person name="Grimwood J."/>
            <person name="Kramer R."/>
            <person name="Lindquist E."/>
            <person name="Lucas S."/>
            <person name="Salamov A."/>
            <person name="McFadden G.I."/>
            <person name="Lane C.E."/>
            <person name="Keeling P.J."/>
            <person name="Gray M.W."/>
            <person name="Grigoriev I.V."/>
            <person name="Archibald J.M."/>
        </authorList>
    </citation>
    <scope>NUCLEOTIDE SEQUENCE</scope>
    <source>
        <strain evidence="11">CCMP2712</strain>
    </source>
</reference>